<keyword evidence="2" id="KW-0433">Leucine-rich repeat</keyword>
<evidence type="ECO:0000256" key="4">
    <source>
        <dbReference type="ARBA" id="ARBA00024433"/>
    </source>
</evidence>
<name>A0ABQ9JNA5_9CUCU</name>
<keyword evidence="3" id="KW-0677">Repeat</keyword>
<protein>
    <recommendedName>
        <fullName evidence="4">Dynein axonemal assembly factor 1 homolog</fullName>
    </recommendedName>
</protein>
<dbReference type="InterPro" id="IPR001611">
    <property type="entry name" value="Leu-rich_rpt"/>
</dbReference>
<accession>A0ABQ9JNA5</accession>
<evidence type="ECO:0000256" key="2">
    <source>
        <dbReference type="ARBA" id="ARBA00022614"/>
    </source>
</evidence>
<dbReference type="SUPFAM" id="SSF52058">
    <property type="entry name" value="L domain-like"/>
    <property type="match status" value="1"/>
</dbReference>
<reference evidence="6" key="1">
    <citation type="journal article" date="2023" name="Insect Mol. Biol.">
        <title>Genome sequencing provides insights into the evolution of gene families encoding plant cell wall-degrading enzymes in longhorned beetles.</title>
        <authorList>
            <person name="Shin N.R."/>
            <person name="Okamura Y."/>
            <person name="Kirsch R."/>
            <person name="Pauchet Y."/>
        </authorList>
    </citation>
    <scope>NUCLEOTIDE SEQUENCE</scope>
    <source>
        <strain evidence="6">MMC_N1</strain>
    </source>
</reference>
<dbReference type="InterPro" id="IPR050576">
    <property type="entry name" value="Cilia_flagella_integrity"/>
</dbReference>
<evidence type="ECO:0000256" key="1">
    <source>
        <dbReference type="ARBA" id="ARBA00003843"/>
    </source>
</evidence>
<evidence type="ECO:0000256" key="5">
    <source>
        <dbReference type="SAM" id="MobiDB-lite"/>
    </source>
</evidence>
<dbReference type="PROSITE" id="PS51450">
    <property type="entry name" value="LRR"/>
    <property type="match status" value="1"/>
</dbReference>
<evidence type="ECO:0000256" key="3">
    <source>
        <dbReference type="ARBA" id="ARBA00022737"/>
    </source>
</evidence>
<dbReference type="Proteomes" id="UP001162164">
    <property type="component" value="Unassembled WGS sequence"/>
</dbReference>
<dbReference type="PANTHER" id="PTHR45973">
    <property type="entry name" value="PROTEIN PHOSPHATASE 1 REGULATORY SUBUNIT SDS22-RELATED"/>
    <property type="match status" value="1"/>
</dbReference>
<comment type="function">
    <text evidence="1">Cilium-specific protein required for cilia structures.</text>
</comment>
<dbReference type="PANTHER" id="PTHR45973:SF8">
    <property type="entry name" value="LEUCINE-RICH REPEAT-CONTAINING PROTEIN 49"/>
    <property type="match status" value="1"/>
</dbReference>
<proteinExistence type="predicted"/>
<evidence type="ECO:0000313" key="7">
    <source>
        <dbReference type="Proteomes" id="UP001162164"/>
    </source>
</evidence>
<evidence type="ECO:0000313" key="6">
    <source>
        <dbReference type="EMBL" id="KAJ8979728.1"/>
    </source>
</evidence>
<organism evidence="6 7">
    <name type="scientific">Molorchus minor</name>
    <dbReference type="NCBI Taxonomy" id="1323400"/>
    <lineage>
        <taxon>Eukaryota</taxon>
        <taxon>Metazoa</taxon>
        <taxon>Ecdysozoa</taxon>
        <taxon>Arthropoda</taxon>
        <taxon>Hexapoda</taxon>
        <taxon>Insecta</taxon>
        <taxon>Pterygota</taxon>
        <taxon>Neoptera</taxon>
        <taxon>Endopterygota</taxon>
        <taxon>Coleoptera</taxon>
        <taxon>Polyphaga</taxon>
        <taxon>Cucujiformia</taxon>
        <taxon>Chrysomeloidea</taxon>
        <taxon>Cerambycidae</taxon>
        <taxon>Lamiinae</taxon>
        <taxon>Monochamini</taxon>
        <taxon>Molorchus</taxon>
    </lineage>
</organism>
<gene>
    <name evidence="6" type="ORF">NQ317_004714</name>
</gene>
<feature type="region of interest" description="Disordered" evidence="5">
    <location>
        <begin position="1"/>
        <end position="21"/>
    </location>
</feature>
<dbReference type="EMBL" id="JAPWTJ010000317">
    <property type="protein sequence ID" value="KAJ8979728.1"/>
    <property type="molecule type" value="Genomic_DNA"/>
</dbReference>
<comment type="caution">
    <text evidence="6">The sequence shown here is derived from an EMBL/GenBank/DDBJ whole genome shotgun (WGS) entry which is preliminary data.</text>
</comment>
<dbReference type="Gene3D" id="3.80.10.10">
    <property type="entry name" value="Ribonuclease Inhibitor"/>
    <property type="match status" value="1"/>
</dbReference>
<keyword evidence="7" id="KW-1185">Reference proteome</keyword>
<dbReference type="InterPro" id="IPR032675">
    <property type="entry name" value="LRR_dom_sf"/>
</dbReference>
<sequence length="346" mass="39477">MCPTPQSATKRKLATPLTDTKKKPRVVLSEKKDNKIKLASNILSIPDLNPQVEVVAQYEHSITSRDIHYQAANEHLHRMNSQPLVDIVPYHAVIFEPCKQEPYTKRQIKIEETHQENNRTTYPYGYVVLLLSCLWVRNDSRIAARTILIVSNVCKLRLNEILQIGSEKKRVLRLQNHQKSVDHNDSPQSHSSLNTSCITKLHDATLYDSAHLRTFPDGSVHVSRIQEEKEAHPDRISLDRRGLMCIPTIDGESRLRLLSLQHNLEAFGKQLFPSLVFLDIYDNQLEQIQYLDTLQNLRVLLMGKIGKMIKKIEGLNQLRKIEVLDLHGNQITHGGGSFNVVGIESA</sequence>